<reference evidence="1" key="2">
    <citation type="submission" date="2020-11" db="EMBL/GenBank/DDBJ databases">
        <authorList>
            <person name="McCartney M.A."/>
            <person name="Auch B."/>
            <person name="Kono T."/>
            <person name="Mallez S."/>
            <person name="Becker A."/>
            <person name="Gohl D.M."/>
            <person name="Silverstein K.A.T."/>
            <person name="Koren S."/>
            <person name="Bechman K.B."/>
            <person name="Herman A."/>
            <person name="Abrahante J.E."/>
            <person name="Garbe J."/>
        </authorList>
    </citation>
    <scope>NUCLEOTIDE SEQUENCE</scope>
    <source>
        <strain evidence="1">Duluth1</strain>
        <tissue evidence="1">Whole animal</tissue>
    </source>
</reference>
<reference evidence="1" key="1">
    <citation type="journal article" date="2019" name="bioRxiv">
        <title>The Genome of the Zebra Mussel, Dreissena polymorpha: A Resource for Invasive Species Research.</title>
        <authorList>
            <person name="McCartney M.A."/>
            <person name="Auch B."/>
            <person name="Kono T."/>
            <person name="Mallez S."/>
            <person name="Zhang Y."/>
            <person name="Obille A."/>
            <person name="Becker A."/>
            <person name="Abrahante J.E."/>
            <person name="Garbe J."/>
            <person name="Badalamenti J.P."/>
            <person name="Herman A."/>
            <person name="Mangelson H."/>
            <person name="Liachko I."/>
            <person name="Sullivan S."/>
            <person name="Sone E.D."/>
            <person name="Koren S."/>
            <person name="Silverstein K.A.T."/>
            <person name="Beckman K.B."/>
            <person name="Gohl D.M."/>
        </authorList>
    </citation>
    <scope>NUCLEOTIDE SEQUENCE</scope>
    <source>
        <strain evidence="1">Duluth1</strain>
        <tissue evidence="1">Whole animal</tissue>
    </source>
</reference>
<organism evidence="1 2">
    <name type="scientific">Dreissena polymorpha</name>
    <name type="common">Zebra mussel</name>
    <name type="synonym">Mytilus polymorpha</name>
    <dbReference type="NCBI Taxonomy" id="45954"/>
    <lineage>
        <taxon>Eukaryota</taxon>
        <taxon>Metazoa</taxon>
        <taxon>Spiralia</taxon>
        <taxon>Lophotrochozoa</taxon>
        <taxon>Mollusca</taxon>
        <taxon>Bivalvia</taxon>
        <taxon>Autobranchia</taxon>
        <taxon>Heteroconchia</taxon>
        <taxon>Euheterodonta</taxon>
        <taxon>Imparidentia</taxon>
        <taxon>Neoheterodontei</taxon>
        <taxon>Myida</taxon>
        <taxon>Dreissenoidea</taxon>
        <taxon>Dreissenidae</taxon>
        <taxon>Dreissena</taxon>
    </lineage>
</organism>
<comment type="caution">
    <text evidence="1">The sequence shown here is derived from an EMBL/GenBank/DDBJ whole genome shotgun (WGS) entry which is preliminary data.</text>
</comment>
<evidence type="ECO:0000313" key="2">
    <source>
        <dbReference type="Proteomes" id="UP000828390"/>
    </source>
</evidence>
<name>A0A9D4FAZ0_DREPO</name>
<protein>
    <submittedName>
        <fullName evidence="1">Uncharacterized protein</fullName>
    </submittedName>
</protein>
<sequence>MSQSLSSLTHLDTLSIKVDDDRHGLWKALHGLNIKSLSLSLIDGYGDLNVKYTDSMSQSLLSLTHLDTLSIEVDDDSPGLWKALRGLNIKSLSLSGGYGGLNVNYADSMTQSLSSLIHLDTLSIEVDDDSPGLWKALHGLNIISLSLSGRYGGLNVNYADSMSQSLSSLIHLDTLSIEVDDDSPGLWKALHGLNIKRLILSDRHGYCYAPLVRSLSLVVNV</sequence>
<keyword evidence="2" id="KW-1185">Reference proteome</keyword>
<dbReference type="Gene3D" id="3.80.10.10">
    <property type="entry name" value="Ribonuclease Inhibitor"/>
    <property type="match status" value="1"/>
</dbReference>
<dbReference type="InterPro" id="IPR032675">
    <property type="entry name" value="LRR_dom_sf"/>
</dbReference>
<gene>
    <name evidence="1" type="ORF">DPMN_149012</name>
</gene>
<dbReference type="EMBL" id="JAIWYP010000007">
    <property type="protein sequence ID" value="KAH3795460.1"/>
    <property type="molecule type" value="Genomic_DNA"/>
</dbReference>
<proteinExistence type="predicted"/>
<accession>A0A9D4FAZ0</accession>
<dbReference type="Proteomes" id="UP000828390">
    <property type="component" value="Unassembled WGS sequence"/>
</dbReference>
<evidence type="ECO:0000313" key="1">
    <source>
        <dbReference type="EMBL" id="KAH3795460.1"/>
    </source>
</evidence>
<dbReference type="AlphaFoldDB" id="A0A9D4FAZ0"/>